<dbReference type="Gene3D" id="2.30.30.140">
    <property type="match status" value="1"/>
</dbReference>
<dbReference type="CDD" id="cd05162">
    <property type="entry name" value="PWWP"/>
    <property type="match status" value="1"/>
</dbReference>
<reference evidence="3" key="1">
    <citation type="submission" date="2020-07" db="EMBL/GenBank/DDBJ databases">
        <title>Ethylene signaling mediates host invasion by parasitic plants.</title>
        <authorList>
            <person name="Yoshida S."/>
        </authorList>
    </citation>
    <scope>NUCLEOTIDE SEQUENCE</scope>
    <source>
        <strain evidence="3">Okayama</strain>
    </source>
</reference>
<dbReference type="Pfam" id="PF00855">
    <property type="entry name" value="PWWP"/>
    <property type="match status" value="1"/>
</dbReference>
<dbReference type="Proteomes" id="UP000653305">
    <property type="component" value="Unassembled WGS sequence"/>
</dbReference>
<dbReference type="PROSITE" id="PS50812">
    <property type="entry name" value="PWWP"/>
    <property type="match status" value="1"/>
</dbReference>
<dbReference type="EMBL" id="BMAC01000296">
    <property type="protein sequence ID" value="GFP92943.1"/>
    <property type="molecule type" value="Genomic_DNA"/>
</dbReference>
<evidence type="ECO:0000313" key="4">
    <source>
        <dbReference type="Proteomes" id="UP000653305"/>
    </source>
</evidence>
<name>A0A830CAE1_9LAMI</name>
<evidence type="ECO:0000256" key="1">
    <source>
        <dbReference type="SAM" id="MobiDB-lite"/>
    </source>
</evidence>
<feature type="domain" description="PWWP" evidence="2">
    <location>
        <begin position="316"/>
        <end position="378"/>
    </location>
</feature>
<dbReference type="AlphaFoldDB" id="A0A830CAE1"/>
<keyword evidence="4" id="KW-1185">Reference proteome</keyword>
<dbReference type="SUPFAM" id="SSF63748">
    <property type="entry name" value="Tudor/PWWP/MBT"/>
    <property type="match status" value="1"/>
</dbReference>
<comment type="caution">
    <text evidence="3">The sequence shown here is derived from an EMBL/GenBank/DDBJ whole genome shotgun (WGS) entry which is preliminary data.</text>
</comment>
<dbReference type="PANTHER" id="PTHR42851:SF4">
    <property type="entry name" value="PWWP DOMAIN-CONTAINING PROTEIN"/>
    <property type="match status" value="1"/>
</dbReference>
<dbReference type="OrthoDB" id="62853at2759"/>
<organism evidence="3 4">
    <name type="scientific">Phtheirospermum japonicum</name>
    <dbReference type="NCBI Taxonomy" id="374723"/>
    <lineage>
        <taxon>Eukaryota</taxon>
        <taxon>Viridiplantae</taxon>
        <taxon>Streptophyta</taxon>
        <taxon>Embryophyta</taxon>
        <taxon>Tracheophyta</taxon>
        <taxon>Spermatophyta</taxon>
        <taxon>Magnoliopsida</taxon>
        <taxon>eudicotyledons</taxon>
        <taxon>Gunneridae</taxon>
        <taxon>Pentapetalae</taxon>
        <taxon>asterids</taxon>
        <taxon>lamiids</taxon>
        <taxon>Lamiales</taxon>
        <taxon>Orobanchaceae</taxon>
        <taxon>Orobanchaceae incertae sedis</taxon>
        <taxon>Phtheirospermum</taxon>
    </lineage>
</organism>
<dbReference type="InterPro" id="IPR053063">
    <property type="entry name" value="PWWP_domain_containing_PDP"/>
</dbReference>
<proteinExistence type="predicted"/>
<dbReference type="SMART" id="SM00293">
    <property type="entry name" value="PWWP"/>
    <property type="match status" value="1"/>
</dbReference>
<evidence type="ECO:0000313" key="3">
    <source>
        <dbReference type="EMBL" id="GFP92943.1"/>
    </source>
</evidence>
<sequence length="839" mass="92349">MEDEQGDAGGVSVLPLSEKLPAEPFLGNMGGNNKLQSSFEDEDGDGIMVEIVGCDVFVNGVSGEKEGCFEDLEGHALQDREETESRNFSEAIDGNQMGESVIGFVGPREEHDYVVISEDKAMKDGSVDKDTANLEISEVLAVVEAEKEGVLSSNDNAEKTDHSGEDGVFEAEAVNASIDGDCICGIDVEIVNEKTLSAESKDSVFETEFHGFKCEPLHGFDDALDFKDGPTEQSDGGEIAEASEDNSQTVEHIGPEIPAENAHLPTNERESDVKHNGEKTAVNSSGPELETDERASETDNLNSGPCYLLHEGNFVPSSLVWGKVRSHPWWPGQIFDPSDASKKAIKNHKKKGSYLVANFGDQTFAWIDKSNLKPFVSNFPKMERQSNSEAVQNAVAKALEEVSRRVELGLVCSCVPKDDYAKIEAQVVKNPGIKLSQRYGVDHSSRASCFEPVKFLEHVTNLACFTFSGPDRLDHAIARAQLSAFRRFNEYCSKTKFENDADSEKTSNRKAGSKKRKQAPNNGSHSSKNRSSVEFVAEGEYSGRKRKISGSQDDGPNLRLAKVSEPAGQNPTKHSFRIGEGIRRAASRLTGPTSSSVEGNNNNNAEMVIDENINEHSLENQNVSVEEMLSQLEVTAQNPEKGNNDIGTFFTGYRSSIASNRRVQKEKDELEIGGNGEEFEFDDTNDSYWTDRIVMDETKDKSVRSGRKLDSRKRFSDLTTVIGLGDENVKRREKDSLPAELILNFAEKKCVPSEIKLNKTLRRFGPLMESETEVDHDSGRAKVIFKRGCDAEVALSSAEKISIFGPVLVSYQIGYEPLISVKISPIMVPQFQEDKSLMI</sequence>
<feature type="region of interest" description="Disordered" evidence="1">
    <location>
        <begin position="499"/>
        <end position="575"/>
    </location>
</feature>
<protein>
    <submittedName>
        <fullName evidence="3">Serine/threonine-protein kinase atm</fullName>
    </submittedName>
</protein>
<dbReference type="GO" id="GO:0016301">
    <property type="term" value="F:kinase activity"/>
    <property type="evidence" value="ECO:0007669"/>
    <property type="project" value="UniProtKB-KW"/>
</dbReference>
<feature type="compositionally biased region" description="Basic and acidic residues" evidence="1">
    <location>
        <begin position="266"/>
        <end position="278"/>
    </location>
</feature>
<keyword evidence="3" id="KW-0418">Kinase</keyword>
<feature type="compositionally biased region" description="Polar residues" evidence="1">
    <location>
        <begin position="519"/>
        <end position="532"/>
    </location>
</feature>
<accession>A0A830CAE1</accession>
<dbReference type="PANTHER" id="PTHR42851">
    <property type="entry name" value="ALDOLASE-RELATED"/>
    <property type="match status" value="1"/>
</dbReference>
<evidence type="ECO:0000259" key="2">
    <source>
        <dbReference type="PROSITE" id="PS50812"/>
    </source>
</evidence>
<feature type="region of interest" description="Disordered" evidence="1">
    <location>
        <begin position="223"/>
        <end position="299"/>
    </location>
</feature>
<dbReference type="InterPro" id="IPR000313">
    <property type="entry name" value="PWWP_dom"/>
</dbReference>
<keyword evidence="3" id="KW-0808">Transferase</keyword>
<gene>
    <name evidence="3" type="ORF">PHJA_001438600</name>
</gene>